<dbReference type="AlphaFoldDB" id="A0A8B9ERU5"/>
<dbReference type="GO" id="GO:0006508">
    <property type="term" value="P:proteolysis"/>
    <property type="evidence" value="ECO:0007669"/>
    <property type="project" value="UniProtKB-KW"/>
</dbReference>
<evidence type="ECO:0000256" key="3">
    <source>
        <dbReference type="ARBA" id="ARBA00022723"/>
    </source>
</evidence>
<evidence type="ECO:0000256" key="6">
    <source>
        <dbReference type="ARBA" id="ARBA00023049"/>
    </source>
</evidence>
<comment type="similarity">
    <text evidence="1 7">Belongs to the peptidase M16 family.</text>
</comment>
<dbReference type="InterPro" id="IPR011249">
    <property type="entry name" value="Metalloenz_LuxS/M16"/>
</dbReference>
<feature type="compositionally biased region" description="Acidic residues" evidence="8">
    <location>
        <begin position="141"/>
        <end position="166"/>
    </location>
</feature>
<proteinExistence type="inferred from homology"/>
<dbReference type="FunFam" id="3.30.830.10:FF:000005">
    <property type="entry name" value="nardilysin isoform X1"/>
    <property type="match status" value="1"/>
</dbReference>
<dbReference type="InterPro" id="IPR007863">
    <property type="entry name" value="Peptidase_M16_C"/>
</dbReference>
<evidence type="ECO:0000259" key="9">
    <source>
        <dbReference type="Pfam" id="PF00675"/>
    </source>
</evidence>
<evidence type="ECO:0000313" key="13">
    <source>
        <dbReference type="Proteomes" id="UP000694521"/>
    </source>
</evidence>
<evidence type="ECO:0000256" key="2">
    <source>
        <dbReference type="ARBA" id="ARBA00022670"/>
    </source>
</evidence>
<feature type="domain" description="Peptidase M16 N-terminal" evidence="9">
    <location>
        <begin position="254"/>
        <end position="381"/>
    </location>
</feature>
<dbReference type="PANTHER" id="PTHR43690:SF18">
    <property type="entry name" value="INSULIN-DEGRADING ENZYME-RELATED"/>
    <property type="match status" value="1"/>
</dbReference>
<feature type="compositionally biased region" description="Low complexity" evidence="8">
    <location>
        <begin position="13"/>
        <end position="27"/>
    </location>
</feature>
<dbReference type="Gene3D" id="3.30.830.10">
    <property type="entry name" value="Metalloenzyme, LuxS/M16 peptidase-like"/>
    <property type="match status" value="4"/>
</dbReference>
<evidence type="ECO:0000259" key="11">
    <source>
        <dbReference type="Pfam" id="PF16187"/>
    </source>
</evidence>
<dbReference type="Pfam" id="PF00675">
    <property type="entry name" value="Peptidase_M16"/>
    <property type="match status" value="1"/>
</dbReference>
<feature type="region of interest" description="Disordered" evidence="8">
    <location>
        <begin position="136"/>
        <end position="211"/>
    </location>
</feature>
<dbReference type="FunFam" id="3.30.830.10:FF:000027">
    <property type="entry name" value="nardilysin isoform X1"/>
    <property type="match status" value="1"/>
</dbReference>
<name>A0A8B9ERU5_ANSCY</name>
<feature type="compositionally biased region" description="Acidic residues" evidence="8">
    <location>
        <begin position="173"/>
        <end position="207"/>
    </location>
</feature>
<dbReference type="InterPro" id="IPR011765">
    <property type="entry name" value="Pept_M16_N"/>
</dbReference>
<keyword evidence="5" id="KW-0862">Zinc</keyword>
<keyword evidence="2" id="KW-0645">Protease</keyword>
<feature type="domain" description="Peptidase M16 middle/third" evidence="11">
    <location>
        <begin position="598"/>
        <end position="878"/>
    </location>
</feature>
<evidence type="ECO:0000259" key="10">
    <source>
        <dbReference type="Pfam" id="PF05193"/>
    </source>
</evidence>
<evidence type="ECO:0000256" key="1">
    <source>
        <dbReference type="ARBA" id="ARBA00007261"/>
    </source>
</evidence>
<dbReference type="Pfam" id="PF16187">
    <property type="entry name" value="Peptidase_M16_M"/>
    <property type="match status" value="1"/>
</dbReference>
<dbReference type="GO" id="GO:0046872">
    <property type="term" value="F:metal ion binding"/>
    <property type="evidence" value="ECO:0007669"/>
    <property type="project" value="UniProtKB-KW"/>
</dbReference>
<reference evidence="12" key="2">
    <citation type="submission" date="2025-09" db="UniProtKB">
        <authorList>
            <consortium name="Ensembl"/>
        </authorList>
    </citation>
    <scope>IDENTIFICATION</scope>
</reference>
<organism evidence="12 13">
    <name type="scientific">Anser cygnoides</name>
    <name type="common">Swan goose</name>
    <dbReference type="NCBI Taxonomy" id="8845"/>
    <lineage>
        <taxon>Eukaryota</taxon>
        <taxon>Metazoa</taxon>
        <taxon>Chordata</taxon>
        <taxon>Craniata</taxon>
        <taxon>Vertebrata</taxon>
        <taxon>Euteleostomi</taxon>
        <taxon>Archelosauria</taxon>
        <taxon>Archosauria</taxon>
        <taxon>Dinosauria</taxon>
        <taxon>Saurischia</taxon>
        <taxon>Theropoda</taxon>
        <taxon>Coelurosauria</taxon>
        <taxon>Aves</taxon>
        <taxon>Neognathae</taxon>
        <taxon>Galloanserae</taxon>
        <taxon>Anseriformes</taxon>
        <taxon>Anatidae</taxon>
        <taxon>Anserinae</taxon>
        <taxon>Anser</taxon>
    </lineage>
</organism>
<reference evidence="12" key="1">
    <citation type="submission" date="2025-08" db="UniProtKB">
        <authorList>
            <consortium name="Ensembl"/>
        </authorList>
    </citation>
    <scope>IDENTIFICATION</scope>
</reference>
<dbReference type="SUPFAM" id="SSF63411">
    <property type="entry name" value="LuxS/MPP-like metallohydrolase"/>
    <property type="match status" value="4"/>
</dbReference>
<dbReference type="Ensembl" id="ENSACDT00005029914.1">
    <property type="protein sequence ID" value="ENSACDP00005025074.1"/>
    <property type="gene ID" value="ENSACDG00005018008.1"/>
</dbReference>
<evidence type="ECO:0000256" key="7">
    <source>
        <dbReference type="RuleBase" id="RU004447"/>
    </source>
</evidence>
<dbReference type="InterPro" id="IPR050626">
    <property type="entry name" value="Peptidase_M16"/>
</dbReference>
<dbReference type="GO" id="GO:0004222">
    <property type="term" value="F:metalloendopeptidase activity"/>
    <property type="evidence" value="ECO:0007669"/>
    <property type="project" value="InterPro"/>
</dbReference>
<dbReference type="InterPro" id="IPR032632">
    <property type="entry name" value="Peptidase_M16_M"/>
</dbReference>
<feature type="compositionally biased region" description="Basic and acidic residues" evidence="8">
    <location>
        <begin position="76"/>
        <end position="87"/>
    </location>
</feature>
<accession>A0A8B9ERU5</accession>
<dbReference type="Proteomes" id="UP000694521">
    <property type="component" value="Unplaced"/>
</dbReference>
<dbReference type="InterPro" id="IPR001431">
    <property type="entry name" value="Pept_M16_Zn_BS"/>
</dbReference>
<evidence type="ECO:0000313" key="12">
    <source>
        <dbReference type="Ensembl" id="ENSACDP00005025074.1"/>
    </source>
</evidence>
<evidence type="ECO:0000256" key="8">
    <source>
        <dbReference type="SAM" id="MobiDB-lite"/>
    </source>
</evidence>
<dbReference type="PANTHER" id="PTHR43690">
    <property type="entry name" value="NARDILYSIN"/>
    <property type="match status" value="1"/>
</dbReference>
<evidence type="ECO:0000256" key="5">
    <source>
        <dbReference type="ARBA" id="ARBA00022833"/>
    </source>
</evidence>
<feature type="domain" description="Peptidase M16 C-terminal" evidence="10">
    <location>
        <begin position="407"/>
        <end position="592"/>
    </location>
</feature>
<keyword evidence="6" id="KW-0482">Metalloprotease</keyword>
<evidence type="ECO:0008006" key="14">
    <source>
        <dbReference type="Google" id="ProtNLM"/>
    </source>
</evidence>
<feature type="region of interest" description="Disordered" evidence="8">
    <location>
        <begin position="13"/>
        <end position="39"/>
    </location>
</feature>
<dbReference type="Pfam" id="PF05193">
    <property type="entry name" value="Peptidase_M16_C"/>
    <property type="match status" value="2"/>
</dbReference>
<feature type="region of interest" description="Disordered" evidence="8">
    <location>
        <begin position="53"/>
        <end position="108"/>
    </location>
</feature>
<dbReference type="PROSITE" id="PS00143">
    <property type="entry name" value="INSULINASE"/>
    <property type="match status" value="1"/>
</dbReference>
<feature type="domain" description="Peptidase M16 C-terminal" evidence="10">
    <location>
        <begin position="884"/>
        <end position="1065"/>
    </location>
</feature>
<keyword evidence="3" id="KW-0479">Metal-binding</keyword>
<keyword evidence="13" id="KW-1185">Reference proteome</keyword>
<keyword evidence="4" id="KW-0378">Hydrolase</keyword>
<sequence>MRRFAAAFVRRGRAAAAAGSGTATATGAGPGAERGRRLPPVLVRARPLWAAMPGRNKAAGGGGCPEVPGGQQAAEAGRDAVGRSPHGDEEEERGANLGDPDIVKSPSDPKQYRYIKLQNGLCALLISDLNYLEGAPSALSSEEEEEDGDESEEESDEDDDDSGAEIEDGREGFDDEDCDEGDEGEDDDGDNEDFNDPDDSELEELAEKEETRKRGCTEKQVFILCVIPVLIDLHVCHFPKVFLEAAFTETVVFSQSAAALCVAVGSFSDPEDLPGLAHFLEHMVFMGSLKYPDENGFDAFLKKHGGSDNASTDCERTVFQFDVQRKYFKEALDRWAQFFIHPLMIRDAIDREVEAVDSEYQLARPSDANRKEMLFGSLARPGHPMKKFFWGNADTLKHEPKMNNIDTYTRLRDFWQRHYSAHYMTLVVQSKETLDTLEKWVTEIFSEIPNNGLPKPSFGHLTQPFDTPEFHKLYRVVPIRKVHSLSITWALPPQEQYYRVKPLHYISWLVGHEGKGSVLSFLRKKFWALALYGGNGETGFEQNSTYSIFSISVTLTDEGYKHFYEVAHVVFQYVKMLQQRGPDKRIWEEIQKIEANEFHYQEQTDPVDYVESLCENMQLFQKEDFLTGDQLLFEYKPEVIADALNQLSPQRANLVLLSAANEGQCHLKEKWFGTQYSVEDIDKYWSDLWASDFELNQDLHLPEENKYIATDFALKVADCPETEYPVKTLSTQQGCLWYRKDDKFKIPKGYVRFHLISPLIQQSAENIVLFDTFVNILSHNLGEPAYEADVAQLEYKLVAGEHGLVIRVKGFNHKLPLLFQLIIDYLSDFSFTPAVFEMITEQLKKTYFNILIKPETLAKDVRLLILEHSRWSMIDKYQTLMNGLSIESLSSFVKAFKSQLFVEGLVQGNFTSREAKDFLNYVVQKLQFAPLAHPCPVQFRVVDLPNTHLLCKVKTLNKGDANSEVTVYYQSGARSLREYTLMELLVMHMEEPCFDFLRTKQTLGYHVYPTCRNTSGILGFSVTVATQATKYNSELVDKKIEEFLSCFEEKIKHLTEEAFSTQVTALIKLKECEDSHLGEEVDRNWNEVVTQQYLFDRLAREIEALKSVTKSDLVTWFQAHRSNKKKVLSVHVVGFGKHEGDAEVTAVSEVQNSSSGEIPHLTFLPPSSLMTNITSIKDIKAYTSTLNVLPYHKILK</sequence>
<gene>
    <name evidence="12" type="primary">NRDC</name>
</gene>
<protein>
    <recommendedName>
        <fullName evidence="14">Nardilysin</fullName>
    </recommendedName>
</protein>
<evidence type="ECO:0000256" key="4">
    <source>
        <dbReference type="ARBA" id="ARBA00022801"/>
    </source>
</evidence>